<dbReference type="RefSeq" id="WP_107823705.1">
    <property type="nucleotide sequence ID" value="NZ_OY782574.1"/>
</dbReference>
<accession>A0A2T5BXR5</accession>
<proteinExistence type="predicted"/>
<dbReference type="Gene3D" id="1.10.10.1320">
    <property type="entry name" value="Anti-sigma factor, zinc-finger domain"/>
    <property type="match status" value="1"/>
</dbReference>
<comment type="caution">
    <text evidence="3">The sequence shown here is derived from an EMBL/GenBank/DDBJ whole genome shotgun (WGS) entry which is preliminary data.</text>
</comment>
<keyword evidence="1" id="KW-0812">Transmembrane</keyword>
<dbReference type="Proteomes" id="UP000243525">
    <property type="component" value="Unassembled WGS sequence"/>
</dbReference>
<keyword evidence="1" id="KW-1133">Transmembrane helix</keyword>
<feature type="transmembrane region" description="Helical" evidence="1">
    <location>
        <begin position="86"/>
        <end position="106"/>
    </location>
</feature>
<dbReference type="InterPro" id="IPR041916">
    <property type="entry name" value="Anti_sigma_zinc_sf"/>
</dbReference>
<dbReference type="OrthoDB" id="1121441at2"/>
<organism evidence="3 4">
    <name type="scientific">Mangrovibacterium marinum</name>
    <dbReference type="NCBI Taxonomy" id="1639118"/>
    <lineage>
        <taxon>Bacteria</taxon>
        <taxon>Pseudomonadati</taxon>
        <taxon>Bacteroidota</taxon>
        <taxon>Bacteroidia</taxon>
        <taxon>Marinilabiliales</taxon>
        <taxon>Prolixibacteraceae</taxon>
        <taxon>Mangrovibacterium</taxon>
    </lineage>
</organism>
<evidence type="ECO:0000313" key="4">
    <source>
        <dbReference type="Proteomes" id="UP000243525"/>
    </source>
</evidence>
<keyword evidence="4" id="KW-1185">Reference proteome</keyword>
<evidence type="ECO:0000259" key="2">
    <source>
        <dbReference type="Pfam" id="PF13490"/>
    </source>
</evidence>
<dbReference type="InterPro" id="IPR027383">
    <property type="entry name" value="Znf_put"/>
</dbReference>
<dbReference type="EMBL" id="QAAD01000026">
    <property type="protein sequence ID" value="PTN05599.1"/>
    <property type="molecule type" value="Genomic_DNA"/>
</dbReference>
<protein>
    <submittedName>
        <fullName evidence="3">Putative zinc finger protein</fullName>
    </submittedName>
</protein>
<evidence type="ECO:0000313" key="3">
    <source>
        <dbReference type="EMBL" id="PTN05599.1"/>
    </source>
</evidence>
<dbReference type="Pfam" id="PF13490">
    <property type="entry name" value="zf-HC2"/>
    <property type="match status" value="1"/>
</dbReference>
<gene>
    <name evidence="3" type="ORF">C8N47_12618</name>
</gene>
<name>A0A2T5BXR5_9BACT</name>
<reference evidence="3 4" key="1">
    <citation type="submission" date="2018-04" db="EMBL/GenBank/DDBJ databases">
        <title>Genomic Encyclopedia of Archaeal and Bacterial Type Strains, Phase II (KMG-II): from individual species to whole genera.</title>
        <authorList>
            <person name="Goeker M."/>
        </authorList>
    </citation>
    <scope>NUCLEOTIDE SEQUENCE [LARGE SCALE GENOMIC DNA]</scope>
    <source>
        <strain evidence="3 4">DSM 28823</strain>
    </source>
</reference>
<feature type="domain" description="Putative zinc-finger" evidence="2">
    <location>
        <begin position="8"/>
        <end position="40"/>
    </location>
</feature>
<dbReference type="AlphaFoldDB" id="A0A2T5BXR5"/>
<sequence length="141" mass="15948">METRSHAQIQKKLIFYLDNQLGAKEHQQVVQHLSGCDECAAFLRELQSTLCLLEENKQHEPGAYFYASIQNRLQAGHRQPLLGIRLLQPAILVLLLALGIRLGIWIGTQSYAESVLSEQAVLVPFNDLAEEPIEEFLLNLK</sequence>
<evidence type="ECO:0000256" key="1">
    <source>
        <dbReference type="SAM" id="Phobius"/>
    </source>
</evidence>
<keyword evidence="1" id="KW-0472">Membrane</keyword>